<dbReference type="EMBL" id="LWSG01000012">
    <property type="protein sequence ID" value="OAS86886.1"/>
    <property type="molecule type" value="Genomic_DNA"/>
</dbReference>
<reference evidence="4" key="1">
    <citation type="submission" date="2016-04" db="EMBL/GenBank/DDBJ databases">
        <authorList>
            <person name="Lyu Z."/>
            <person name="Lyu W."/>
        </authorList>
    </citation>
    <scope>NUCLEOTIDE SEQUENCE [LARGE SCALE GENOMIC DNA]</scope>
    <source>
        <strain evidence="4">C44</strain>
    </source>
</reference>
<protein>
    <recommendedName>
        <fullName evidence="5">Transcriptional regulator</fullName>
    </recommendedName>
</protein>
<dbReference type="STRING" id="152268.A6K24_04895"/>
<dbReference type="AlphaFoldDB" id="A0A179SYH3"/>
<dbReference type="InterPro" id="IPR013559">
    <property type="entry name" value="YheO"/>
</dbReference>
<sequence length="239" mass="27143">MLSESDYRVKECLSLRDHNKPIFDLAIRTADMLVKMYGTRCEVAVHDFKDLKKSLIYLAGNVTGRKIGSPITDLVLKELAKPEEGIKDIPNYKTQTPKGQIMKSSTVFLRDYEEKPIGALCINYDISLFVQFGGEIEEFIHFDTNETTTESFYSTVQDVIHGMVDEVLLSFKKAPSSMTIEEKVECVRILDKKGTFLIKGATEYVAHALGVSKFTVYNYLQKIRMINDYQLGEAEKAKI</sequence>
<dbReference type="Proteomes" id="UP000078534">
    <property type="component" value="Unassembled WGS sequence"/>
</dbReference>
<evidence type="ECO:0000259" key="1">
    <source>
        <dbReference type="Pfam" id="PF08348"/>
    </source>
</evidence>
<dbReference type="PANTHER" id="PTHR35568">
    <property type="entry name" value="TRANSCRIPTIONAL REGULATOR DAUR"/>
    <property type="match status" value="1"/>
</dbReference>
<name>A0A179SYH3_9BACI</name>
<dbReference type="Pfam" id="PF08348">
    <property type="entry name" value="PAS_6"/>
    <property type="match status" value="1"/>
</dbReference>
<evidence type="ECO:0000313" key="4">
    <source>
        <dbReference type="Proteomes" id="UP000078534"/>
    </source>
</evidence>
<proteinExistence type="predicted"/>
<organism evidence="3 4">
    <name type="scientific">Metabacillus litoralis</name>
    <dbReference type="NCBI Taxonomy" id="152268"/>
    <lineage>
        <taxon>Bacteria</taxon>
        <taxon>Bacillati</taxon>
        <taxon>Bacillota</taxon>
        <taxon>Bacilli</taxon>
        <taxon>Bacillales</taxon>
        <taxon>Bacillaceae</taxon>
        <taxon>Metabacillus</taxon>
    </lineage>
</organism>
<gene>
    <name evidence="3" type="ORF">A6K24_04895</name>
</gene>
<feature type="domain" description="Transcriptional regulator DauR-like HTH" evidence="2">
    <location>
        <begin position="160"/>
        <end position="220"/>
    </location>
</feature>
<keyword evidence="4" id="KW-1185">Reference proteome</keyword>
<accession>A0A179SYH3</accession>
<evidence type="ECO:0000313" key="3">
    <source>
        <dbReference type="EMBL" id="OAS86886.1"/>
    </source>
</evidence>
<dbReference type="InterPro" id="IPR039446">
    <property type="entry name" value="DauR-like"/>
</dbReference>
<dbReference type="PANTHER" id="PTHR35568:SF1">
    <property type="entry name" value="TRANSCRIPTIONAL REGULATOR DAUR"/>
    <property type="match status" value="1"/>
</dbReference>
<dbReference type="InterPro" id="IPR039445">
    <property type="entry name" value="DauR-like_HTH"/>
</dbReference>
<dbReference type="Pfam" id="PF13309">
    <property type="entry name" value="HTH_22"/>
    <property type="match status" value="1"/>
</dbReference>
<feature type="domain" description="YheO-like" evidence="1">
    <location>
        <begin position="27"/>
        <end position="131"/>
    </location>
</feature>
<comment type="caution">
    <text evidence="3">The sequence shown here is derived from an EMBL/GenBank/DDBJ whole genome shotgun (WGS) entry which is preliminary data.</text>
</comment>
<evidence type="ECO:0008006" key="5">
    <source>
        <dbReference type="Google" id="ProtNLM"/>
    </source>
</evidence>
<evidence type="ECO:0000259" key="2">
    <source>
        <dbReference type="Pfam" id="PF13309"/>
    </source>
</evidence>